<feature type="compositionally biased region" description="Basic and acidic residues" evidence="1">
    <location>
        <begin position="67"/>
        <end position="81"/>
    </location>
</feature>
<accession>A0A5N6QCL9</accession>
<feature type="region of interest" description="Disordered" evidence="1">
    <location>
        <begin position="1"/>
        <end position="33"/>
    </location>
</feature>
<name>A0A5N6QCL9_9ROSI</name>
<dbReference type="Proteomes" id="UP000327013">
    <property type="component" value="Chromosome 1"/>
</dbReference>
<sequence length="81" mass="9034">MTAGNGGENVDGRWVQLGSARPAGESELEREYGGRRRWHVHVRMEEERTTGSEELNIDGGRGCSWPEGKKKEIRTKGHAEA</sequence>
<evidence type="ECO:0000313" key="3">
    <source>
        <dbReference type="Proteomes" id="UP000327013"/>
    </source>
</evidence>
<feature type="region of interest" description="Disordered" evidence="1">
    <location>
        <begin position="45"/>
        <end position="81"/>
    </location>
</feature>
<keyword evidence="3" id="KW-1185">Reference proteome</keyword>
<evidence type="ECO:0000256" key="1">
    <source>
        <dbReference type="SAM" id="MobiDB-lite"/>
    </source>
</evidence>
<proteinExistence type="predicted"/>
<organism evidence="2 3">
    <name type="scientific">Carpinus fangiana</name>
    <dbReference type="NCBI Taxonomy" id="176857"/>
    <lineage>
        <taxon>Eukaryota</taxon>
        <taxon>Viridiplantae</taxon>
        <taxon>Streptophyta</taxon>
        <taxon>Embryophyta</taxon>
        <taxon>Tracheophyta</taxon>
        <taxon>Spermatophyta</taxon>
        <taxon>Magnoliopsida</taxon>
        <taxon>eudicotyledons</taxon>
        <taxon>Gunneridae</taxon>
        <taxon>Pentapetalae</taxon>
        <taxon>rosids</taxon>
        <taxon>fabids</taxon>
        <taxon>Fagales</taxon>
        <taxon>Betulaceae</taxon>
        <taxon>Carpinus</taxon>
    </lineage>
</organism>
<evidence type="ECO:0000313" key="2">
    <source>
        <dbReference type="EMBL" id="KAE7996389.1"/>
    </source>
</evidence>
<dbReference type="EMBL" id="CM017321">
    <property type="protein sequence ID" value="KAE7996389.1"/>
    <property type="molecule type" value="Genomic_DNA"/>
</dbReference>
<reference evidence="2 3" key="1">
    <citation type="submission" date="2019-06" db="EMBL/GenBank/DDBJ databases">
        <title>A chromosomal-level reference genome of Carpinus fangiana (Coryloideae, Betulaceae).</title>
        <authorList>
            <person name="Yang X."/>
            <person name="Wang Z."/>
            <person name="Zhang L."/>
            <person name="Hao G."/>
            <person name="Liu J."/>
            <person name="Yang Y."/>
        </authorList>
    </citation>
    <scope>NUCLEOTIDE SEQUENCE [LARGE SCALE GENOMIC DNA]</scope>
    <source>
        <strain evidence="2">Cfa_2016G</strain>
        <tissue evidence="2">Leaf</tissue>
    </source>
</reference>
<protein>
    <submittedName>
        <fullName evidence="2">Uncharacterized protein</fullName>
    </submittedName>
</protein>
<dbReference type="AlphaFoldDB" id="A0A5N6QCL9"/>
<gene>
    <name evidence="2" type="ORF">FH972_001119</name>
</gene>